<protein>
    <submittedName>
        <fullName evidence="1">Uncharacterized protein</fullName>
    </submittedName>
</protein>
<dbReference type="AlphaFoldDB" id="A0A8J8NQ73"/>
<evidence type="ECO:0000313" key="1">
    <source>
        <dbReference type="EMBL" id="TNV79033.1"/>
    </source>
</evidence>
<organism evidence="1 2">
    <name type="scientific">Halteria grandinella</name>
    <dbReference type="NCBI Taxonomy" id="5974"/>
    <lineage>
        <taxon>Eukaryota</taxon>
        <taxon>Sar</taxon>
        <taxon>Alveolata</taxon>
        <taxon>Ciliophora</taxon>
        <taxon>Intramacronucleata</taxon>
        <taxon>Spirotrichea</taxon>
        <taxon>Stichotrichia</taxon>
        <taxon>Sporadotrichida</taxon>
        <taxon>Halteriidae</taxon>
        <taxon>Halteria</taxon>
    </lineage>
</organism>
<proteinExistence type="predicted"/>
<sequence length="281" mass="31865">MMDPFNLQENMMIEESFMKEKVQGGAGGSDISIRSGVDQDRLAKMRKSELKQQKRFQKVLQASFSINQSDKIAVQTPRHVVYIALSGEYEDKFKDQWLNLRAKRPQSVQHMKVSLIWDAPNSSYPGIALEGGSAKNINLATVIPPQAKASDEIDAFLIVLKGKKNQEITQTLQKQMPTSNQLLKNLFQQLQGKILQRLVVIVQLQSKQERCDELKAQNAINAQLNKLFNGIVPKGEVELIQVSSDDNKFYDALLKNLEEKFKTVGAKPRCEITRRDQKSTF</sequence>
<accession>A0A8J8NQ73</accession>
<gene>
    <name evidence="1" type="ORF">FGO68_gene5153</name>
</gene>
<reference evidence="1" key="1">
    <citation type="submission" date="2019-06" db="EMBL/GenBank/DDBJ databases">
        <authorList>
            <person name="Zheng W."/>
        </authorList>
    </citation>
    <scope>NUCLEOTIDE SEQUENCE</scope>
    <source>
        <strain evidence="1">QDHG01</strain>
    </source>
</reference>
<comment type="caution">
    <text evidence="1">The sequence shown here is derived from an EMBL/GenBank/DDBJ whole genome shotgun (WGS) entry which is preliminary data.</text>
</comment>
<dbReference type="EMBL" id="RRYP01009480">
    <property type="protein sequence ID" value="TNV79033.1"/>
    <property type="molecule type" value="Genomic_DNA"/>
</dbReference>
<keyword evidence="2" id="KW-1185">Reference proteome</keyword>
<evidence type="ECO:0000313" key="2">
    <source>
        <dbReference type="Proteomes" id="UP000785679"/>
    </source>
</evidence>
<name>A0A8J8NQ73_HALGN</name>
<dbReference type="Proteomes" id="UP000785679">
    <property type="component" value="Unassembled WGS sequence"/>
</dbReference>